<organism evidence="3 4">
    <name type="scientific">Pseudoruegeria aquimaris</name>
    <dbReference type="NCBI Taxonomy" id="393663"/>
    <lineage>
        <taxon>Bacteria</taxon>
        <taxon>Pseudomonadati</taxon>
        <taxon>Pseudomonadota</taxon>
        <taxon>Alphaproteobacteria</taxon>
        <taxon>Rhodobacterales</taxon>
        <taxon>Roseobacteraceae</taxon>
        <taxon>Pseudoruegeria</taxon>
    </lineage>
</organism>
<evidence type="ECO:0000313" key="4">
    <source>
        <dbReference type="Proteomes" id="UP000193409"/>
    </source>
</evidence>
<feature type="transmembrane region" description="Helical" evidence="2">
    <location>
        <begin position="154"/>
        <end position="173"/>
    </location>
</feature>
<name>A0A1Y5S220_9RHOB</name>
<dbReference type="NCBIfam" id="TIGR02458">
    <property type="entry name" value="CbtA"/>
    <property type="match status" value="1"/>
</dbReference>
<evidence type="ECO:0000256" key="1">
    <source>
        <dbReference type="SAM" id="MobiDB-lite"/>
    </source>
</evidence>
<feature type="transmembrane region" description="Helical" evidence="2">
    <location>
        <begin position="86"/>
        <end position="107"/>
    </location>
</feature>
<dbReference type="RefSeq" id="WP_085867957.1">
    <property type="nucleotide sequence ID" value="NZ_FWFQ01000008.1"/>
</dbReference>
<keyword evidence="2" id="KW-1133">Transmembrane helix</keyword>
<dbReference type="Pfam" id="PF09490">
    <property type="entry name" value="CbtA"/>
    <property type="match status" value="1"/>
</dbReference>
<feature type="compositionally biased region" description="Acidic residues" evidence="1">
    <location>
        <begin position="63"/>
        <end position="75"/>
    </location>
</feature>
<dbReference type="OrthoDB" id="9813640at2"/>
<gene>
    <name evidence="3" type="ORF">PSA7680_01403</name>
</gene>
<dbReference type="AlphaFoldDB" id="A0A1Y5S220"/>
<feature type="region of interest" description="Disordered" evidence="1">
    <location>
        <begin position="60"/>
        <end position="79"/>
    </location>
</feature>
<evidence type="ECO:0000313" key="3">
    <source>
        <dbReference type="EMBL" id="SLN29887.1"/>
    </source>
</evidence>
<proteinExistence type="predicted"/>
<dbReference type="EMBL" id="FWFQ01000008">
    <property type="protein sequence ID" value="SLN29887.1"/>
    <property type="molecule type" value="Genomic_DNA"/>
</dbReference>
<dbReference type="Proteomes" id="UP000193409">
    <property type="component" value="Unassembled WGS sequence"/>
</dbReference>
<protein>
    <submittedName>
        <fullName evidence="3">Putative cobalt transporter subunit (CbtA)</fullName>
    </submittedName>
</protein>
<evidence type="ECO:0000256" key="2">
    <source>
        <dbReference type="SAM" id="Phobius"/>
    </source>
</evidence>
<sequence length="242" mass="24941">MFQKILTSALFAGVAAGLIAALLQFWLVTPVLLEGEEYETGAKSHYAGVLVINEAEGNGSEGAAEEAEEAEEEEAENPRARHGMTAAVNVITFTGFGLILVAGFALASQFGATVTARSGIIWGLAGFIAVQLAPSAGLYPELPGTPAADVVLRQYWWVTTVVATVVGLAFIAFGKAPWLPLAGVALMAAPHVIGAPHLDGYAGVAPPELAALFVARTLAVGCAAWAVLGCIAGHFWSRAQAA</sequence>
<keyword evidence="2" id="KW-0472">Membrane</keyword>
<keyword evidence="4" id="KW-1185">Reference proteome</keyword>
<accession>A0A1Y5S220</accession>
<dbReference type="InterPro" id="IPR012666">
    <property type="entry name" value="CbtA_put"/>
</dbReference>
<reference evidence="3 4" key="1">
    <citation type="submission" date="2017-03" db="EMBL/GenBank/DDBJ databases">
        <authorList>
            <person name="Afonso C.L."/>
            <person name="Miller P.J."/>
            <person name="Scott M.A."/>
            <person name="Spackman E."/>
            <person name="Goraichik I."/>
            <person name="Dimitrov K.M."/>
            <person name="Suarez D.L."/>
            <person name="Swayne D.E."/>
        </authorList>
    </citation>
    <scope>NUCLEOTIDE SEQUENCE [LARGE SCALE GENOMIC DNA]</scope>
    <source>
        <strain evidence="3 4">CECT 7680</strain>
    </source>
</reference>
<feature type="transmembrane region" description="Helical" evidence="2">
    <location>
        <begin position="210"/>
        <end position="236"/>
    </location>
</feature>
<keyword evidence="2" id="KW-0812">Transmembrane</keyword>
<feature type="transmembrane region" description="Helical" evidence="2">
    <location>
        <begin position="119"/>
        <end position="139"/>
    </location>
</feature>
<feature type="transmembrane region" description="Helical" evidence="2">
    <location>
        <begin position="178"/>
        <end position="198"/>
    </location>
</feature>